<dbReference type="PROSITE" id="PS00632">
    <property type="entry name" value="RIBOSOMAL_S4"/>
    <property type="match status" value="1"/>
</dbReference>
<dbReference type="GO" id="GO:0003735">
    <property type="term" value="F:structural constituent of ribosome"/>
    <property type="evidence" value="ECO:0007669"/>
    <property type="project" value="InterPro"/>
</dbReference>
<feature type="domain" description="RNA-binding S4" evidence="12">
    <location>
        <begin position="98"/>
        <end position="162"/>
    </location>
</feature>
<dbReference type="Gene3D" id="3.10.290.10">
    <property type="entry name" value="RNA-binding S4 domain"/>
    <property type="match status" value="1"/>
</dbReference>
<dbReference type="PANTHER" id="PTHR11831:SF4">
    <property type="entry name" value="SMALL RIBOSOMAL SUBUNIT PROTEIN US4M"/>
    <property type="match status" value="1"/>
</dbReference>
<dbReference type="GO" id="GO:0042274">
    <property type="term" value="P:ribosomal small subunit biogenesis"/>
    <property type="evidence" value="ECO:0007669"/>
    <property type="project" value="TreeGrafter"/>
</dbReference>
<dbReference type="PANTHER" id="PTHR11831">
    <property type="entry name" value="30S 40S RIBOSOMAL PROTEIN"/>
    <property type="match status" value="1"/>
</dbReference>
<dbReference type="SMART" id="SM01390">
    <property type="entry name" value="Ribosomal_S4"/>
    <property type="match status" value="1"/>
</dbReference>
<dbReference type="STRING" id="663278.Ethha_0395"/>
<comment type="function">
    <text evidence="2 10">One of the primary rRNA binding proteins, it binds directly to 16S rRNA where it nucleates assembly of the body of the 30S subunit.</text>
</comment>
<name>E6U8I9_ETHHY</name>
<proteinExistence type="inferred from homology"/>
<dbReference type="PROSITE" id="PS50889">
    <property type="entry name" value="S4"/>
    <property type="match status" value="1"/>
</dbReference>
<keyword evidence="7 10" id="KW-0687">Ribonucleoprotein</keyword>
<evidence type="ECO:0000256" key="4">
    <source>
        <dbReference type="ARBA" id="ARBA00022730"/>
    </source>
</evidence>
<evidence type="ECO:0000256" key="5">
    <source>
        <dbReference type="ARBA" id="ARBA00022884"/>
    </source>
</evidence>
<dbReference type="HOGENOM" id="CLU_092403_0_2_9"/>
<sequence>MARYTDSVCKLCRREGQKLFLKGERCYSDKCSVGRRSYAPGQHGQDRKKVSEYGIQLRAKQKARRYYGVLERQFRHYFEIAESKPGITGENLLRLLELRLDNVVYRLGFASSHAQSRQMVRHGHFTINGKKANIPSMRVRVGDVVAVKEGSRTNEFIKSVVEANASRPIPKWLEINREALSGTVAVLPNREDIDLSVEEHLIVELYSK</sequence>
<organism evidence="14 15">
    <name type="scientific">Ethanoligenens harbinense (strain DSM 18485 / JCM 12961 / CGMCC 1.5033 / YUAN-3)</name>
    <dbReference type="NCBI Taxonomy" id="663278"/>
    <lineage>
        <taxon>Bacteria</taxon>
        <taxon>Bacillati</taxon>
        <taxon>Bacillota</taxon>
        <taxon>Clostridia</taxon>
        <taxon>Eubacteriales</taxon>
        <taxon>Oscillospiraceae</taxon>
        <taxon>Ethanoligenens</taxon>
    </lineage>
</organism>
<dbReference type="EMBL" id="CP002400">
    <property type="protein sequence ID" value="ADU25980.1"/>
    <property type="molecule type" value="Genomic_DNA"/>
</dbReference>
<evidence type="ECO:0000259" key="13">
    <source>
        <dbReference type="SMART" id="SM01390"/>
    </source>
</evidence>
<comment type="subunit">
    <text evidence="8 10">Part of the 30S ribosomal subunit. Contacts protein S5. The interaction surface between S4 and S5 is involved in control of translational fidelity.</text>
</comment>
<evidence type="ECO:0000256" key="3">
    <source>
        <dbReference type="ARBA" id="ARBA00007465"/>
    </source>
</evidence>
<evidence type="ECO:0000256" key="2">
    <source>
        <dbReference type="ARBA" id="ARBA00003866"/>
    </source>
</evidence>
<dbReference type="KEGG" id="eha:Ethha_0395"/>
<evidence type="ECO:0000256" key="11">
    <source>
        <dbReference type="RuleBase" id="RU003699"/>
    </source>
</evidence>
<evidence type="ECO:0000256" key="8">
    <source>
        <dbReference type="ARBA" id="ARBA00025813"/>
    </source>
</evidence>
<keyword evidence="15" id="KW-1185">Reference proteome</keyword>
<gene>
    <name evidence="10" type="primary">rpsD</name>
    <name evidence="14" type="ordered locus">Ethha_0395</name>
</gene>
<evidence type="ECO:0000313" key="14">
    <source>
        <dbReference type="EMBL" id="ADU25980.1"/>
    </source>
</evidence>
<evidence type="ECO:0000256" key="1">
    <source>
        <dbReference type="ARBA" id="ARBA00003004"/>
    </source>
</evidence>
<evidence type="ECO:0000256" key="7">
    <source>
        <dbReference type="ARBA" id="ARBA00023274"/>
    </source>
</evidence>
<dbReference type="NCBIfam" id="TIGR01017">
    <property type="entry name" value="rpsD_bact"/>
    <property type="match status" value="1"/>
</dbReference>
<keyword evidence="6 10" id="KW-0689">Ribosomal protein</keyword>
<accession>E6U8I9</accession>
<dbReference type="GO" id="GO:0006412">
    <property type="term" value="P:translation"/>
    <property type="evidence" value="ECO:0007669"/>
    <property type="project" value="UniProtKB-UniRule"/>
</dbReference>
<dbReference type="Gene3D" id="1.10.1050.10">
    <property type="entry name" value="Ribosomal Protein S4 Delta 41, Chain A, domain 1"/>
    <property type="match status" value="1"/>
</dbReference>
<dbReference type="Pfam" id="PF00163">
    <property type="entry name" value="Ribosomal_S4"/>
    <property type="match status" value="1"/>
</dbReference>
<evidence type="ECO:0000313" key="15">
    <source>
        <dbReference type="Proteomes" id="UP000001551"/>
    </source>
</evidence>
<dbReference type="InterPro" id="IPR002942">
    <property type="entry name" value="S4_RNA-bd"/>
</dbReference>
<dbReference type="CDD" id="cd00165">
    <property type="entry name" value="S4"/>
    <property type="match status" value="1"/>
</dbReference>
<dbReference type="FunFam" id="3.10.290.10:FF:000001">
    <property type="entry name" value="30S ribosomal protein S4"/>
    <property type="match status" value="1"/>
</dbReference>
<evidence type="ECO:0000256" key="10">
    <source>
        <dbReference type="HAMAP-Rule" id="MF_01306"/>
    </source>
</evidence>
<dbReference type="RefSeq" id="WP_013484361.1">
    <property type="nucleotide sequence ID" value="NC_014828.1"/>
</dbReference>
<dbReference type="HAMAP" id="MF_01306_B">
    <property type="entry name" value="Ribosomal_uS4_B"/>
    <property type="match status" value="1"/>
</dbReference>
<keyword evidence="5 10" id="KW-0694">RNA-binding</keyword>
<dbReference type="AlphaFoldDB" id="E6U8I9"/>
<dbReference type="InterPro" id="IPR001912">
    <property type="entry name" value="Ribosomal_uS4_N"/>
</dbReference>
<keyword evidence="4 10" id="KW-0699">rRNA-binding</keyword>
<dbReference type="GO" id="GO:0015935">
    <property type="term" value="C:small ribosomal subunit"/>
    <property type="evidence" value="ECO:0007669"/>
    <property type="project" value="InterPro"/>
</dbReference>
<dbReference type="Proteomes" id="UP000001551">
    <property type="component" value="Chromosome"/>
</dbReference>
<dbReference type="SMART" id="SM00363">
    <property type="entry name" value="S4"/>
    <property type="match status" value="1"/>
</dbReference>
<dbReference type="InterPro" id="IPR005709">
    <property type="entry name" value="Ribosomal_uS4_bac-type"/>
</dbReference>
<evidence type="ECO:0000259" key="12">
    <source>
        <dbReference type="SMART" id="SM00363"/>
    </source>
</evidence>
<dbReference type="GO" id="GO:0019843">
    <property type="term" value="F:rRNA binding"/>
    <property type="evidence" value="ECO:0007669"/>
    <property type="project" value="UniProtKB-UniRule"/>
</dbReference>
<evidence type="ECO:0000256" key="6">
    <source>
        <dbReference type="ARBA" id="ARBA00022980"/>
    </source>
</evidence>
<evidence type="ECO:0000256" key="9">
    <source>
        <dbReference type="ARBA" id="ARBA00035254"/>
    </source>
</evidence>
<dbReference type="Pfam" id="PF01479">
    <property type="entry name" value="S4"/>
    <property type="match status" value="1"/>
</dbReference>
<comment type="function">
    <text evidence="1 10">With S5 and S12 plays an important role in translational accuracy.</text>
</comment>
<dbReference type="InterPro" id="IPR022801">
    <property type="entry name" value="Ribosomal_uS4"/>
</dbReference>
<comment type="similarity">
    <text evidence="3 10 11">Belongs to the universal ribosomal protein uS4 family.</text>
</comment>
<dbReference type="InterPro" id="IPR036986">
    <property type="entry name" value="S4_RNA-bd_sf"/>
</dbReference>
<dbReference type="SUPFAM" id="SSF55174">
    <property type="entry name" value="Alpha-L RNA-binding motif"/>
    <property type="match status" value="1"/>
</dbReference>
<feature type="domain" description="Small ribosomal subunit protein uS4 N-terminal" evidence="13">
    <location>
        <begin position="3"/>
        <end position="97"/>
    </location>
</feature>
<dbReference type="eggNOG" id="COG0522">
    <property type="taxonomic scope" value="Bacteria"/>
</dbReference>
<dbReference type="FunFam" id="1.10.1050.10:FF:000001">
    <property type="entry name" value="30S ribosomal protein S4"/>
    <property type="match status" value="1"/>
</dbReference>
<protein>
    <recommendedName>
        <fullName evidence="9 10">Small ribosomal subunit protein uS4</fullName>
    </recommendedName>
</protein>
<reference evidence="14 15" key="1">
    <citation type="submission" date="2010-12" db="EMBL/GenBank/DDBJ databases">
        <title>Complete sequence of Ethanoligenens harbinense YUAN-3.</title>
        <authorList>
            <person name="Lucas S."/>
            <person name="Copeland A."/>
            <person name="Lapidus A."/>
            <person name="Cheng J.-F."/>
            <person name="Bruce D."/>
            <person name="Goodwin L."/>
            <person name="Pitluck S."/>
            <person name="Chertkov O."/>
            <person name="Misra M."/>
            <person name="Detter J.C."/>
            <person name="Han C."/>
            <person name="Tapia R."/>
            <person name="Land M."/>
            <person name="Hauser L."/>
            <person name="Jeffries C."/>
            <person name="Kyrpides N."/>
            <person name="Ivanova N."/>
            <person name="Mikhailova N."/>
            <person name="Wang A."/>
            <person name="Mouttaki H."/>
            <person name="He Z."/>
            <person name="Zhou J."/>
            <person name="Hemme C.L."/>
            <person name="Woyke T."/>
        </authorList>
    </citation>
    <scope>NUCLEOTIDE SEQUENCE [LARGE SCALE GENOMIC DNA]</scope>
    <source>
        <strain evidence="15">DSM 18485 / JCM 12961 / CGMCC 1.5033 / YUAN-3</strain>
    </source>
</reference>
<dbReference type="NCBIfam" id="NF003717">
    <property type="entry name" value="PRK05327.1"/>
    <property type="match status" value="1"/>
</dbReference>
<dbReference type="InterPro" id="IPR018079">
    <property type="entry name" value="Ribosomal_uS4_CS"/>
</dbReference>